<protein>
    <submittedName>
        <fullName evidence="2">(northern house mosquito) hypothetical protein</fullName>
    </submittedName>
</protein>
<accession>A0A8D8AK56</accession>
<organism evidence="2">
    <name type="scientific">Culex pipiens</name>
    <name type="common">House mosquito</name>
    <dbReference type="NCBI Taxonomy" id="7175"/>
    <lineage>
        <taxon>Eukaryota</taxon>
        <taxon>Metazoa</taxon>
        <taxon>Ecdysozoa</taxon>
        <taxon>Arthropoda</taxon>
        <taxon>Hexapoda</taxon>
        <taxon>Insecta</taxon>
        <taxon>Pterygota</taxon>
        <taxon>Neoptera</taxon>
        <taxon>Endopterygota</taxon>
        <taxon>Diptera</taxon>
        <taxon>Nematocera</taxon>
        <taxon>Culicoidea</taxon>
        <taxon>Culicidae</taxon>
        <taxon>Culicinae</taxon>
        <taxon>Culicini</taxon>
        <taxon>Culex</taxon>
        <taxon>Culex</taxon>
    </lineage>
</organism>
<keyword evidence="1" id="KW-0472">Membrane</keyword>
<reference evidence="2" key="1">
    <citation type="submission" date="2021-05" db="EMBL/GenBank/DDBJ databases">
        <authorList>
            <person name="Alioto T."/>
            <person name="Alioto T."/>
            <person name="Gomez Garrido J."/>
        </authorList>
    </citation>
    <scope>NUCLEOTIDE SEQUENCE</scope>
</reference>
<dbReference type="AlphaFoldDB" id="A0A8D8AK56"/>
<sequence length="120" mass="14301">MLFFIHKSVKIQTKLISKTIKLFLFFFNLIFVYFFLPCRFKNVCQRIILAVNFSSRPGHLKKNDVGRNHPNILQDAPERLAYSRVRFNYIRLCVTNPKAVGRLGNYKKYILKQKKFQVSR</sequence>
<dbReference type="EMBL" id="HBUE01036035">
    <property type="protein sequence ID" value="CAG6458771.1"/>
    <property type="molecule type" value="Transcribed_RNA"/>
</dbReference>
<proteinExistence type="predicted"/>
<keyword evidence="1" id="KW-1133">Transmembrane helix</keyword>
<feature type="transmembrane region" description="Helical" evidence="1">
    <location>
        <begin position="20"/>
        <end position="36"/>
    </location>
</feature>
<dbReference type="EMBL" id="HBUE01036031">
    <property type="protein sequence ID" value="CAG6458768.1"/>
    <property type="molecule type" value="Transcribed_RNA"/>
</dbReference>
<keyword evidence="1" id="KW-0812">Transmembrane</keyword>
<dbReference type="EMBL" id="HBUE01036032">
    <property type="protein sequence ID" value="CAG6458769.1"/>
    <property type="molecule type" value="Transcribed_RNA"/>
</dbReference>
<dbReference type="EMBL" id="HBUE01036033">
    <property type="protein sequence ID" value="CAG6458770.1"/>
    <property type="molecule type" value="Transcribed_RNA"/>
</dbReference>
<evidence type="ECO:0000256" key="1">
    <source>
        <dbReference type="SAM" id="Phobius"/>
    </source>
</evidence>
<name>A0A8D8AK56_CULPI</name>
<evidence type="ECO:0000313" key="2">
    <source>
        <dbReference type="EMBL" id="CAG6458769.1"/>
    </source>
</evidence>